<evidence type="ECO:0000313" key="1">
    <source>
        <dbReference type="EMBL" id="VAV83564.1"/>
    </source>
</evidence>
<organism evidence="1">
    <name type="scientific">hydrothermal vent metagenome</name>
    <dbReference type="NCBI Taxonomy" id="652676"/>
    <lineage>
        <taxon>unclassified sequences</taxon>
        <taxon>metagenomes</taxon>
        <taxon>ecological metagenomes</taxon>
    </lineage>
</organism>
<dbReference type="Gene3D" id="3.40.250.10">
    <property type="entry name" value="Rhodanese-like domain"/>
    <property type="match status" value="1"/>
</dbReference>
<dbReference type="AlphaFoldDB" id="A0A3B0QPD8"/>
<protein>
    <recommendedName>
        <fullName evidence="2">Rhodanese domain-containing protein</fullName>
    </recommendedName>
</protein>
<proteinExistence type="predicted"/>
<gene>
    <name evidence="1" type="ORF">MNBD_DELTA01-2087</name>
</gene>
<dbReference type="SUPFAM" id="SSF52821">
    <property type="entry name" value="Rhodanese/Cell cycle control phosphatase"/>
    <property type="match status" value="1"/>
</dbReference>
<evidence type="ECO:0008006" key="2">
    <source>
        <dbReference type="Google" id="ProtNLM"/>
    </source>
</evidence>
<dbReference type="EMBL" id="UOEA01000043">
    <property type="protein sequence ID" value="VAV83564.1"/>
    <property type="molecule type" value="Genomic_DNA"/>
</dbReference>
<name>A0A3B0QPD8_9ZZZZ</name>
<accession>A0A3B0QPD8</accession>
<reference evidence="1" key="1">
    <citation type="submission" date="2018-06" db="EMBL/GenBank/DDBJ databases">
        <authorList>
            <person name="Zhirakovskaya E."/>
        </authorList>
    </citation>
    <scope>NUCLEOTIDE SEQUENCE</scope>
</reference>
<sequence>MLRRRLLFAGFVLLVSVFMAIPVFAASEMKYKSKHDVPRITVEELKVRLLGDAGVYVLDVRTGASYDRSPIRIPGDVRSMFGELKERTKHIPRDAEIVTYCT</sequence>
<dbReference type="InterPro" id="IPR036873">
    <property type="entry name" value="Rhodanese-like_dom_sf"/>
</dbReference>